<organism evidence="1 2">
    <name type="scientific">Protopolystoma xenopodis</name>
    <dbReference type="NCBI Taxonomy" id="117903"/>
    <lineage>
        <taxon>Eukaryota</taxon>
        <taxon>Metazoa</taxon>
        <taxon>Spiralia</taxon>
        <taxon>Lophotrochozoa</taxon>
        <taxon>Platyhelminthes</taxon>
        <taxon>Monogenea</taxon>
        <taxon>Polyopisthocotylea</taxon>
        <taxon>Polystomatidea</taxon>
        <taxon>Polystomatidae</taxon>
        <taxon>Protopolystoma</taxon>
    </lineage>
</organism>
<reference evidence="1" key="1">
    <citation type="submission" date="2018-11" db="EMBL/GenBank/DDBJ databases">
        <authorList>
            <consortium name="Pathogen Informatics"/>
        </authorList>
    </citation>
    <scope>NUCLEOTIDE SEQUENCE</scope>
</reference>
<gene>
    <name evidence="1" type="ORF">PXEA_LOCUS7518</name>
</gene>
<dbReference type="EMBL" id="CAAALY010019926">
    <property type="protein sequence ID" value="VEL14078.1"/>
    <property type="molecule type" value="Genomic_DNA"/>
</dbReference>
<name>A0A3S5AE30_9PLAT</name>
<sequence>MDERVSRIPYHALSPTERETYNGRRTVMVHLAKRIRDAVVARQVVRSGRES</sequence>
<evidence type="ECO:0000313" key="1">
    <source>
        <dbReference type="EMBL" id="VEL14078.1"/>
    </source>
</evidence>
<protein>
    <submittedName>
        <fullName evidence="1">Uncharacterized protein</fullName>
    </submittedName>
</protein>
<comment type="caution">
    <text evidence="1">The sequence shown here is derived from an EMBL/GenBank/DDBJ whole genome shotgun (WGS) entry which is preliminary data.</text>
</comment>
<dbReference type="Proteomes" id="UP000784294">
    <property type="component" value="Unassembled WGS sequence"/>
</dbReference>
<dbReference type="AlphaFoldDB" id="A0A3S5AE30"/>
<keyword evidence="2" id="KW-1185">Reference proteome</keyword>
<evidence type="ECO:0000313" key="2">
    <source>
        <dbReference type="Proteomes" id="UP000784294"/>
    </source>
</evidence>
<proteinExistence type="predicted"/>
<accession>A0A3S5AE30</accession>
<dbReference type="OrthoDB" id="48314at2759"/>